<evidence type="ECO:0000256" key="3">
    <source>
        <dbReference type="ARBA" id="ARBA00022723"/>
    </source>
</evidence>
<feature type="domain" description="PIN" evidence="6">
    <location>
        <begin position="8"/>
        <end position="131"/>
    </location>
</feature>
<dbReference type="InterPro" id="IPR022907">
    <property type="entry name" value="VapC_family"/>
</dbReference>
<keyword evidence="3 5" id="KW-0479">Metal-binding</keyword>
<dbReference type="eggNOG" id="COG3742">
    <property type="taxonomic scope" value="Bacteria"/>
</dbReference>
<evidence type="ECO:0000259" key="6">
    <source>
        <dbReference type="Pfam" id="PF01850"/>
    </source>
</evidence>
<evidence type="ECO:0000256" key="2">
    <source>
        <dbReference type="ARBA" id="ARBA00022722"/>
    </source>
</evidence>
<dbReference type="InterPro" id="IPR002716">
    <property type="entry name" value="PIN_dom"/>
</dbReference>
<keyword evidence="1 5" id="KW-1277">Toxin-antitoxin system</keyword>
<keyword evidence="2 5" id="KW-0540">Nuclease</keyword>
<protein>
    <recommendedName>
        <fullName evidence="5">Ribonuclease VapC</fullName>
        <shortName evidence="5">RNase VapC</shortName>
        <ecNumber evidence="5">3.1.-.-</ecNumber>
    </recommendedName>
    <alternativeName>
        <fullName evidence="5">Toxin VapC</fullName>
    </alternativeName>
</protein>
<sequence>MAASRAAVIDTSALAAIALGEPAADQLVGAVELLAFRLVSAGSILELSLVLQARFGTAADITVDELVRDLHLDVVPFDGPQLVLARDGARRFGKGRHAASLNFGDLYAYALAMDRQLPLLYVGNHFARTDVLTLAV</sequence>
<dbReference type="CDD" id="cd09871">
    <property type="entry name" value="PIN_MtVapC28-VapC30-like"/>
    <property type="match status" value="1"/>
</dbReference>
<keyword evidence="5" id="KW-0800">Toxin</keyword>
<dbReference type="GO" id="GO:0016787">
    <property type="term" value="F:hydrolase activity"/>
    <property type="evidence" value="ECO:0007669"/>
    <property type="project" value="UniProtKB-KW"/>
</dbReference>
<keyword evidence="5" id="KW-0460">Magnesium</keyword>
<dbReference type="InterPro" id="IPR029060">
    <property type="entry name" value="PIN-like_dom_sf"/>
</dbReference>
<evidence type="ECO:0000256" key="1">
    <source>
        <dbReference type="ARBA" id="ARBA00022649"/>
    </source>
</evidence>
<keyword evidence="4 5" id="KW-0378">Hydrolase</keyword>
<evidence type="ECO:0000256" key="4">
    <source>
        <dbReference type="ARBA" id="ARBA00022801"/>
    </source>
</evidence>
<dbReference type="HAMAP" id="MF_00265">
    <property type="entry name" value="VapC_Nob1"/>
    <property type="match status" value="1"/>
</dbReference>
<evidence type="ECO:0000313" key="8">
    <source>
        <dbReference type="Proteomes" id="UP000076404"/>
    </source>
</evidence>
<reference evidence="7 8" key="2">
    <citation type="journal article" date="2016" name="Environ. Microbiol. Rep.">
        <title>Metagenomic evidence for the presence of phototrophic Gemmatimonadetes bacteria in diverse environments.</title>
        <authorList>
            <person name="Zeng Y."/>
            <person name="Baumbach J."/>
            <person name="Barbosa E.G."/>
            <person name="Azevedo V."/>
            <person name="Zhang C."/>
            <person name="Koblizek M."/>
        </authorList>
    </citation>
    <scope>NUCLEOTIDE SEQUENCE [LARGE SCALE GENOMIC DNA]</scope>
    <source>
        <strain evidence="7 8">AP64</strain>
    </source>
</reference>
<accession>A0A143BPR9</accession>
<organism evidence="7 8">
    <name type="scientific">Gemmatimonas phototrophica</name>
    <dbReference type="NCBI Taxonomy" id="1379270"/>
    <lineage>
        <taxon>Bacteria</taxon>
        <taxon>Pseudomonadati</taxon>
        <taxon>Gemmatimonadota</taxon>
        <taxon>Gemmatimonadia</taxon>
        <taxon>Gemmatimonadales</taxon>
        <taxon>Gemmatimonadaceae</taxon>
        <taxon>Gemmatimonas</taxon>
    </lineage>
</organism>
<dbReference type="GO" id="GO:0090729">
    <property type="term" value="F:toxin activity"/>
    <property type="evidence" value="ECO:0007669"/>
    <property type="project" value="UniProtKB-KW"/>
</dbReference>
<dbReference type="GO" id="GO:0000287">
    <property type="term" value="F:magnesium ion binding"/>
    <property type="evidence" value="ECO:0007669"/>
    <property type="project" value="UniProtKB-UniRule"/>
</dbReference>
<dbReference type="Pfam" id="PF01850">
    <property type="entry name" value="PIN"/>
    <property type="match status" value="1"/>
</dbReference>
<comment type="similarity">
    <text evidence="5">Belongs to the PINc/VapC protein family.</text>
</comment>
<evidence type="ECO:0000256" key="5">
    <source>
        <dbReference type="HAMAP-Rule" id="MF_00265"/>
    </source>
</evidence>
<comment type="cofactor">
    <cofactor evidence="5">
        <name>Mg(2+)</name>
        <dbReference type="ChEBI" id="CHEBI:18420"/>
    </cofactor>
</comment>
<gene>
    <name evidence="5" type="primary">vapC</name>
    <name evidence="7" type="ORF">GEMMAAP_00830</name>
</gene>
<proteinExistence type="inferred from homology"/>
<dbReference type="STRING" id="1379270.GEMMAAP_00830"/>
<comment type="function">
    <text evidence="5">Toxic component of a toxin-antitoxin (TA) system. An RNase.</text>
</comment>
<feature type="binding site" evidence="5">
    <location>
        <position position="10"/>
    </location>
    <ligand>
        <name>Mg(2+)</name>
        <dbReference type="ChEBI" id="CHEBI:18420"/>
    </ligand>
</feature>
<dbReference type="EC" id="3.1.-.-" evidence="5"/>
<dbReference type="KEGG" id="gph:GEMMAAP_00830"/>
<dbReference type="GO" id="GO:0004540">
    <property type="term" value="F:RNA nuclease activity"/>
    <property type="evidence" value="ECO:0007669"/>
    <property type="project" value="InterPro"/>
</dbReference>
<reference evidence="7 8" key="1">
    <citation type="journal article" date="2014" name="Proc. Natl. Acad. Sci. U.S.A.">
        <title>Functional type 2 photosynthetic reaction centers found in the rare bacterial phylum Gemmatimonadetes.</title>
        <authorList>
            <person name="Zeng Y."/>
            <person name="Feng F."/>
            <person name="Medova H."/>
            <person name="Dean J."/>
            <person name="Koblizek M."/>
        </authorList>
    </citation>
    <scope>NUCLEOTIDE SEQUENCE [LARGE SCALE GENOMIC DNA]</scope>
    <source>
        <strain evidence="7 8">AP64</strain>
    </source>
</reference>
<dbReference type="SUPFAM" id="SSF88723">
    <property type="entry name" value="PIN domain-like"/>
    <property type="match status" value="1"/>
</dbReference>
<dbReference type="Gene3D" id="3.40.50.1010">
    <property type="entry name" value="5'-nuclease"/>
    <property type="match status" value="1"/>
</dbReference>
<dbReference type="Proteomes" id="UP000076404">
    <property type="component" value="Chromosome"/>
</dbReference>
<feature type="binding site" evidence="5">
    <location>
        <position position="105"/>
    </location>
    <ligand>
        <name>Mg(2+)</name>
        <dbReference type="ChEBI" id="CHEBI:18420"/>
    </ligand>
</feature>
<dbReference type="EMBL" id="CP011454">
    <property type="protein sequence ID" value="AMW06444.1"/>
    <property type="molecule type" value="Genomic_DNA"/>
</dbReference>
<name>A0A143BPR9_9BACT</name>
<dbReference type="AlphaFoldDB" id="A0A143BPR9"/>
<evidence type="ECO:0000313" key="7">
    <source>
        <dbReference type="EMBL" id="AMW06444.1"/>
    </source>
</evidence>
<keyword evidence="8" id="KW-1185">Reference proteome</keyword>